<keyword evidence="2" id="KW-1185">Reference proteome</keyword>
<comment type="caution">
    <text evidence="1">The sequence shown here is derived from an EMBL/GenBank/DDBJ whole genome shotgun (WGS) entry which is preliminary data.</text>
</comment>
<evidence type="ECO:0000313" key="2">
    <source>
        <dbReference type="Proteomes" id="UP001213000"/>
    </source>
</evidence>
<proteinExistence type="predicted"/>
<gene>
    <name evidence="1" type="ORF">NP233_g7275</name>
</gene>
<protein>
    <submittedName>
        <fullName evidence="1">Uncharacterized protein</fullName>
    </submittedName>
</protein>
<accession>A0AAD5VSU0</accession>
<dbReference type="Proteomes" id="UP001213000">
    <property type="component" value="Unassembled WGS sequence"/>
</dbReference>
<dbReference type="AlphaFoldDB" id="A0AAD5VSU0"/>
<evidence type="ECO:0000313" key="1">
    <source>
        <dbReference type="EMBL" id="KAJ3566000.1"/>
    </source>
</evidence>
<organism evidence="1 2">
    <name type="scientific">Leucocoprinus birnbaumii</name>
    <dbReference type="NCBI Taxonomy" id="56174"/>
    <lineage>
        <taxon>Eukaryota</taxon>
        <taxon>Fungi</taxon>
        <taxon>Dikarya</taxon>
        <taxon>Basidiomycota</taxon>
        <taxon>Agaricomycotina</taxon>
        <taxon>Agaricomycetes</taxon>
        <taxon>Agaricomycetidae</taxon>
        <taxon>Agaricales</taxon>
        <taxon>Agaricineae</taxon>
        <taxon>Agaricaceae</taxon>
        <taxon>Leucocoprinus</taxon>
    </lineage>
</organism>
<name>A0AAD5VSU0_9AGAR</name>
<sequence length="77" mass="8432">MAILANTTSLPPLLLSLFQQTLPSGYFNTSCATPDLFQCLVFNTYADHASRRFDIFNAILRKALSSVALTVPALTTH</sequence>
<reference evidence="1" key="1">
    <citation type="submission" date="2022-07" db="EMBL/GenBank/DDBJ databases">
        <title>Genome Sequence of Leucocoprinus birnbaumii.</title>
        <authorList>
            <person name="Buettner E."/>
        </authorList>
    </citation>
    <scope>NUCLEOTIDE SEQUENCE</scope>
    <source>
        <strain evidence="1">VT141</strain>
    </source>
</reference>
<dbReference type="EMBL" id="JANIEX010000521">
    <property type="protein sequence ID" value="KAJ3566000.1"/>
    <property type="molecule type" value="Genomic_DNA"/>
</dbReference>